<reference evidence="2 3" key="1">
    <citation type="submission" date="2022-11" db="EMBL/GenBank/DDBJ databases">
        <title>Genome sequencing of Acetobacter type strain.</title>
        <authorList>
            <person name="Heo J."/>
            <person name="Lee D."/>
            <person name="Han B.-H."/>
            <person name="Hong S.-B."/>
            <person name="Kwon S.-W."/>
        </authorList>
    </citation>
    <scope>NUCLEOTIDE SEQUENCE [LARGE SCALE GENOMIC DNA]</scope>
    <source>
        <strain evidence="2 3">KACC 21253</strain>
    </source>
</reference>
<dbReference type="EMBL" id="JAPIUZ010000001">
    <property type="protein sequence ID" value="MCX2563282.1"/>
    <property type="molecule type" value="Genomic_DNA"/>
</dbReference>
<gene>
    <name evidence="2" type="ORF">OQ497_04805</name>
</gene>
<feature type="transmembrane region" description="Helical" evidence="1">
    <location>
        <begin position="44"/>
        <end position="63"/>
    </location>
</feature>
<dbReference type="InterPro" id="IPR036397">
    <property type="entry name" value="RNaseH_sf"/>
</dbReference>
<keyword evidence="1" id="KW-0472">Membrane</keyword>
<sequence>MILFYDTETTGLPDKYCSLDDPKQPRCVQLAAILTDDKALSSHVLIWLFILTTGLSLLAQQLCMASPQKQQRK</sequence>
<dbReference type="Proteomes" id="UP001301152">
    <property type="component" value="Unassembled WGS sequence"/>
</dbReference>
<organism evidence="2 3">
    <name type="scientific">Acetobacter thailandicus</name>
    <dbReference type="NCBI Taxonomy" id="1502842"/>
    <lineage>
        <taxon>Bacteria</taxon>
        <taxon>Pseudomonadati</taxon>
        <taxon>Pseudomonadota</taxon>
        <taxon>Alphaproteobacteria</taxon>
        <taxon>Acetobacterales</taxon>
        <taxon>Acetobacteraceae</taxon>
        <taxon>Acetobacter</taxon>
    </lineage>
</organism>
<evidence type="ECO:0000313" key="3">
    <source>
        <dbReference type="Proteomes" id="UP001301152"/>
    </source>
</evidence>
<keyword evidence="1" id="KW-0812">Transmembrane</keyword>
<keyword evidence="1" id="KW-1133">Transmembrane helix</keyword>
<keyword evidence="3" id="KW-1185">Reference proteome</keyword>
<comment type="caution">
    <text evidence="2">The sequence shown here is derived from an EMBL/GenBank/DDBJ whole genome shotgun (WGS) entry which is preliminary data.</text>
</comment>
<protein>
    <recommendedName>
        <fullName evidence="4">Exonuclease domain-containing protein</fullName>
    </recommendedName>
</protein>
<dbReference type="InterPro" id="IPR012337">
    <property type="entry name" value="RNaseH-like_sf"/>
</dbReference>
<name>A0ABT3QDB3_9PROT</name>
<dbReference type="SUPFAM" id="SSF53098">
    <property type="entry name" value="Ribonuclease H-like"/>
    <property type="match status" value="1"/>
</dbReference>
<evidence type="ECO:0008006" key="4">
    <source>
        <dbReference type="Google" id="ProtNLM"/>
    </source>
</evidence>
<accession>A0ABT3QDB3</accession>
<proteinExistence type="predicted"/>
<evidence type="ECO:0000256" key="1">
    <source>
        <dbReference type="SAM" id="Phobius"/>
    </source>
</evidence>
<evidence type="ECO:0000313" key="2">
    <source>
        <dbReference type="EMBL" id="MCX2563282.1"/>
    </source>
</evidence>
<dbReference type="Gene3D" id="3.30.420.10">
    <property type="entry name" value="Ribonuclease H-like superfamily/Ribonuclease H"/>
    <property type="match status" value="1"/>
</dbReference>